<accession>A0ABW3W0Y8</accession>
<evidence type="ECO:0000313" key="2">
    <source>
        <dbReference type="Proteomes" id="UP001597229"/>
    </source>
</evidence>
<evidence type="ECO:0008006" key="3">
    <source>
        <dbReference type="Google" id="ProtNLM"/>
    </source>
</evidence>
<name>A0ABW3W0Y8_9ACTN</name>
<proteinExistence type="predicted"/>
<evidence type="ECO:0000313" key="1">
    <source>
        <dbReference type="EMBL" id="MFD1248696.1"/>
    </source>
</evidence>
<dbReference type="EMBL" id="JBHTLX010000017">
    <property type="protein sequence ID" value="MFD1248696.1"/>
    <property type="molecule type" value="Genomic_DNA"/>
</dbReference>
<gene>
    <name evidence="1" type="ORF">ACFQ3F_12930</name>
</gene>
<keyword evidence="2" id="KW-1185">Reference proteome</keyword>
<reference evidence="2" key="1">
    <citation type="journal article" date="2019" name="Int. J. Syst. Evol. Microbiol.">
        <title>The Global Catalogue of Microorganisms (GCM) 10K type strain sequencing project: providing services to taxonomists for standard genome sequencing and annotation.</title>
        <authorList>
            <consortium name="The Broad Institute Genomics Platform"/>
            <consortium name="The Broad Institute Genome Sequencing Center for Infectious Disease"/>
            <person name="Wu L."/>
            <person name="Ma J."/>
        </authorList>
    </citation>
    <scope>NUCLEOTIDE SEQUENCE [LARGE SCALE GENOMIC DNA]</scope>
    <source>
        <strain evidence="2">CCUG 52478</strain>
    </source>
</reference>
<sequence length="216" mass="21965">MLSSGSRPIGRLRRALVVPLAALGLVLLDGGVAHAALLRVTYDAGGTTRVATTGSTIALGPSTLSVSLESTTGDFTGTLPLPPAPTTFAAVGLIPMSAEVIFEEAAPLTGHLAPKPDGTGSQIRATARYYLRLSNVRVAGLPTFAGPSCRTVAPVTIPMATPDDESFAVFVGGHVSGSYAIGPFANCGLDTLLVNALVPGDGNTVDLDLSNPRRTS</sequence>
<dbReference type="RefSeq" id="WP_367919248.1">
    <property type="nucleotide sequence ID" value="NZ_BAABAC010000020.1"/>
</dbReference>
<protein>
    <recommendedName>
        <fullName evidence="3">Secreted protein</fullName>
    </recommendedName>
</protein>
<comment type="caution">
    <text evidence="1">The sequence shown here is derived from an EMBL/GenBank/DDBJ whole genome shotgun (WGS) entry which is preliminary data.</text>
</comment>
<dbReference type="Proteomes" id="UP001597229">
    <property type="component" value="Unassembled WGS sequence"/>
</dbReference>
<organism evidence="1 2">
    <name type="scientific">Nocardioides ginsengisoli</name>
    <dbReference type="NCBI Taxonomy" id="363868"/>
    <lineage>
        <taxon>Bacteria</taxon>
        <taxon>Bacillati</taxon>
        <taxon>Actinomycetota</taxon>
        <taxon>Actinomycetes</taxon>
        <taxon>Propionibacteriales</taxon>
        <taxon>Nocardioidaceae</taxon>
        <taxon>Nocardioides</taxon>
    </lineage>
</organism>